<reference evidence="1 2" key="1">
    <citation type="submission" date="2014-06" db="EMBL/GenBank/DDBJ databases">
        <authorList>
            <person name="Swart Estienne"/>
        </authorList>
    </citation>
    <scope>NUCLEOTIDE SEQUENCE [LARGE SCALE GENOMIC DNA]</scope>
    <source>
        <strain evidence="1 2">130c</strain>
    </source>
</reference>
<dbReference type="AlphaFoldDB" id="A0A078B840"/>
<protein>
    <submittedName>
        <fullName evidence="1">Uncharacterized protein</fullName>
    </submittedName>
</protein>
<sequence>MYYRDFDYRTIIAQNIQDFQHQGQTLIMDLYMVSLQGNTYNKNYAGNKEGLITGFGVMRIEFSKERFINNGENSNDLIPLLNKIDDSTFRLLEEDQSTANAQEFNYAFQATNDQGLSADDLEQYLLKSQIFLQSVSYVILDDIYSEGFINLQVQYSSDKGQLLYMEQFYGTMNIINNTVANSIGINNKYLTEKLRLFDSSATKRSMEIFTQYMHQKKHACLED</sequence>
<gene>
    <name evidence="1" type="primary">Contig18932.g20083</name>
    <name evidence="1" type="ORF">STYLEM_18580</name>
</gene>
<dbReference type="EMBL" id="CCKQ01017555">
    <property type="protein sequence ID" value="CDW89447.1"/>
    <property type="molecule type" value="Genomic_DNA"/>
</dbReference>
<accession>A0A078B840</accession>
<proteinExistence type="predicted"/>
<organism evidence="1 2">
    <name type="scientific">Stylonychia lemnae</name>
    <name type="common">Ciliate</name>
    <dbReference type="NCBI Taxonomy" id="5949"/>
    <lineage>
        <taxon>Eukaryota</taxon>
        <taxon>Sar</taxon>
        <taxon>Alveolata</taxon>
        <taxon>Ciliophora</taxon>
        <taxon>Intramacronucleata</taxon>
        <taxon>Spirotrichea</taxon>
        <taxon>Stichotrichia</taxon>
        <taxon>Sporadotrichida</taxon>
        <taxon>Oxytrichidae</taxon>
        <taxon>Stylonychinae</taxon>
        <taxon>Stylonychia</taxon>
    </lineage>
</organism>
<name>A0A078B840_STYLE</name>
<dbReference type="Proteomes" id="UP000039865">
    <property type="component" value="Unassembled WGS sequence"/>
</dbReference>
<keyword evidence="2" id="KW-1185">Reference proteome</keyword>
<evidence type="ECO:0000313" key="2">
    <source>
        <dbReference type="Proteomes" id="UP000039865"/>
    </source>
</evidence>
<evidence type="ECO:0000313" key="1">
    <source>
        <dbReference type="EMBL" id="CDW89447.1"/>
    </source>
</evidence>
<dbReference type="InParanoid" id="A0A078B840"/>